<evidence type="ECO:0000256" key="1">
    <source>
        <dbReference type="SAM" id="MobiDB-lite"/>
    </source>
</evidence>
<feature type="transmembrane region" description="Helical" evidence="2">
    <location>
        <begin position="88"/>
        <end position="108"/>
    </location>
</feature>
<evidence type="ECO:0000313" key="3">
    <source>
        <dbReference type="EMBL" id="PWV70636.1"/>
    </source>
</evidence>
<dbReference type="EMBL" id="QGTL01000012">
    <property type="protein sequence ID" value="PWV70636.1"/>
    <property type="molecule type" value="Genomic_DNA"/>
</dbReference>
<dbReference type="AlphaFoldDB" id="A0A317N5S0"/>
<feature type="region of interest" description="Disordered" evidence="1">
    <location>
        <begin position="1"/>
        <end position="23"/>
    </location>
</feature>
<comment type="caution">
    <text evidence="3">The sequence shown here is derived from an EMBL/GenBank/DDBJ whole genome shotgun (WGS) entry which is preliminary data.</text>
</comment>
<protein>
    <recommendedName>
        <fullName evidence="5">YcxB-like protein</fullName>
    </recommendedName>
</protein>
<accession>A0A317N5S0</accession>
<organism evidence="3 4">
    <name type="scientific">Nocardia neocaledoniensis</name>
    <dbReference type="NCBI Taxonomy" id="236511"/>
    <lineage>
        <taxon>Bacteria</taxon>
        <taxon>Bacillati</taxon>
        <taxon>Actinomycetota</taxon>
        <taxon>Actinomycetes</taxon>
        <taxon>Mycobacteriales</taxon>
        <taxon>Nocardiaceae</taxon>
        <taxon>Nocardia</taxon>
    </lineage>
</organism>
<name>A0A317N5S0_9NOCA</name>
<proteinExistence type="predicted"/>
<keyword evidence="2" id="KW-0472">Membrane</keyword>
<dbReference type="RefSeq" id="WP_110040387.1">
    <property type="nucleotide sequence ID" value="NZ_QGTL01000012.1"/>
</dbReference>
<evidence type="ECO:0000256" key="2">
    <source>
        <dbReference type="SAM" id="Phobius"/>
    </source>
</evidence>
<dbReference type="Proteomes" id="UP000246410">
    <property type="component" value="Unassembled WGS sequence"/>
</dbReference>
<gene>
    <name evidence="3" type="ORF">DFR69_11255</name>
</gene>
<sequence>MNPQQPFQPSRPVGHPQHQGFSHQGAPIEVTYTCDGDTARRLNRGAALVTWRLPAKWGFLLALPAFLLVRGTLSILSDGGEAVIGEMARAFLLVLAFELVVVTIVTGVQLARMNPKFTAVAGPGHQMSVRYTGDTMHLWQTSGQVSNRYADIKRVITQGDVVFVQPTGTQGFVLPREIVPDAALTRLRGAAA</sequence>
<feature type="transmembrane region" description="Helical" evidence="2">
    <location>
        <begin position="57"/>
        <end position="76"/>
    </location>
</feature>
<evidence type="ECO:0000313" key="4">
    <source>
        <dbReference type="Proteomes" id="UP000246410"/>
    </source>
</evidence>
<keyword evidence="2" id="KW-0812">Transmembrane</keyword>
<keyword evidence="2" id="KW-1133">Transmembrane helix</keyword>
<keyword evidence="4" id="KW-1185">Reference proteome</keyword>
<evidence type="ECO:0008006" key="5">
    <source>
        <dbReference type="Google" id="ProtNLM"/>
    </source>
</evidence>
<reference evidence="3 4" key="1">
    <citation type="submission" date="2018-05" db="EMBL/GenBank/DDBJ databases">
        <title>Genomic Encyclopedia of Type Strains, Phase IV (KMG-IV): sequencing the most valuable type-strain genomes for metagenomic binning, comparative biology and taxonomic classification.</title>
        <authorList>
            <person name="Goeker M."/>
        </authorList>
    </citation>
    <scope>NUCLEOTIDE SEQUENCE [LARGE SCALE GENOMIC DNA]</scope>
    <source>
        <strain evidence="3 4">DSM 44717</strain>
    </source>
</reference>